<dbReference type="CDD" id="cd06261">
    <property type="entry name" value="TM_PBP2"/>
    <property type="match status" value="2"/>
</dbReference>
<keyword evidence="7 8" id="KW-0472">Membrane</keyword>
<dbReference type="PROSITE" id="PS50928">
    <property type="entry name" value="ABC_TM1"/>
    <property type="match status" value="2"/>
</dbReference>
<feature type="transmembrane region" description="Helical" evidence="8">
    <location>
        <begin position="123"/>
        <end position="141"/>
    </location>
</feature>
<dbReference type="SUPFAM" id="SSF161098">
    <property type="entry name" value="MetI-like"/>
    <property type="match status" value="2"/>
</dbReference>
<keyword evidence="5 8" id="KW-0812">Transmembrane</keyword>
<gene>
    <name evidence="10" type="ORF">DFQ45_10680</name>
</gene>
<keyword evidence="4" id="KW-0997">Cell inner membrane</keyword>
<evidence type="ECO:0000256" key="4">
    <source>
        <dbReference type="ARBA" id="ARBA00022519"/>
    </source>
</evidence>
<feature type="domain" description="ABC transmembrane type-1" evidence="9">
    <location>
        <begin position="317"/>
        <end position="507"/>
    </location>
</feature>
<dbReference type="RefSeq" id="WP_206167945.1">
    <property type="nucleotide sequence ID" value="NZ_LNJZ01000003.1"/>
</dbReference>
<feature type="transmembrane region" description="Helical" evidence="8">
    <location>
        <begin position="180"/>
        <end position="205"/>
    </location>
</feature>
<feature type="transmembrane region" description="Helical" evidence="8">
    <location>
        <begin position="20"/>
        <end position="41"/>
    </location>
</feature>
<feature type="transmembrane region" description="Helical" evidence="8">
    <location>
        <begin position="270"/>
        <end position="301"/>
    </location>
</feature>
<dbReference type="Proteomes" id="UP000294575">
    <property type="component" value="Unassembled WGS sequence"/>
</dbReference>
<dbReference type="GO" id="GO:0005886">
    <property type="term" value="C:plasma membrane"/>
    <property type="evidence" value="ECO:0007669"/>
    <property type="project" value="UniProtKB-SubCell"/>
</dbReference>
<feature type="transmembrane region" description="Helical" evidence="8">
    <location>
        <begin position="383"/>
        <end position="402"/>
    </location>
</feature>
<evidence type="ECO:0000313" key="11">
    <source>
        <dbReference type="Proteomes" id="UP000294575"/>
    </source>
</evidence>
<dbReference type="PANTHER" id="PTHR43357:SF3">
    <property type="entry name" value="FE(3+)-TRANSPORT SYSTEM PERMEASE PROTEIN FBPB 2"/>
    <property type="match status" value="1"/>
</dbReference>
<evidence type="ECO:0000256" key="5">
    <source>
        <dbReference type="ARBA" id="ARBA00022692"/>
    </source>
</evidence>
<dbReference type="InterPro" id="IPR035906">
    <property type="entry name" value="MetI-like_sf"/>
</dbReference>
<keyword evidence="3" id="KW-1003">Cell membrane</keyword>
<evidence type="ECO:0000256" key="6">
    <source>
        <dbReference type="ARBA" id="ARBA00022989"/>
    </source>
</evidence>
<sequence length="516" mass="55563">MIASAIRTGRRNPLRQSWMVWAALIPVTLVVLPVIYIFIRTAQLGAHGAWAELFRARNLELLLNTLILAGGVTSLAVVFGLSVAWCVERSNLPGRNWLRVVAGLPLVVPAFVASYAWSSIDSMFQNMAGAILILALAKYPLVYLPVAASLRNTDPGFEDVSRSLGKGPWRTFFSALLPQLIPALGGGALLVGTHMFAEFGALALLRVQTFTTAIFESYELQFNSSAAAMQSMVLIVLCIPLIRAEIRLRGGRNVARVGKGSARQAQPVQLGVWTIPVLLGFIVLFALALGVPFVMLGYWLLTGASVGVGYEKIWPAIQGTLTLAGSGALFTSLMAIPLVMLAVRQRGLLARLAERLPYIVHGLPGVVVALALVFLAIRVVPFAYQTIFVVLAAYAILFLPLAQSSLRASIELLPNNLENIGRSLGKRPFHVFVTVILPNIAPGIGAALALMMLEMARELTATLMLAPTGTTTLATQVWSYTSDGEFAAAAPFAALLVVISILPVWIFTQRMLRQGN</sequence>
<reference evidence="10 11" key="1">
    <citation type="submission" date="2019-03" db="EMBL/GenBank/DDBJ databases">
        <title>Genomic Encyclopedia of Type Strains, Phase IV (KMG-IV): sequencing the most valuable type-strain genomes for metagenomic binning, comparative biology and taxonomic classification.</title>
        <authorList>
            <person name="Goeker M."/>
        </authorList>
    </citation>
    <scope>NUCLEOTIDE SEQUENCE [LARGE SCALE GENOMIC DNA]</scope>
    <source>
        <strain evidence="10 11">DSM 28679</strain>
    </source>
</reference>
<evidence type="ECO:0000256" key="7">
    <source>
        <dbReference type="ARBA" id="ARBA00023136"/>
    </source>
</evidence>
<feature type="transmembrane region" description="Helical" evidence="8">
    <location>
        <begin position="61"/>
        <end position="85"/>
    </location>
</feature>
<feature type="transmembrane region" description="Helical" evidence="8">
    <location>
        <begin position="225"/>
        <end position="242"/>
    </location>
</feature>
<keyword evidence="6 8" id="KW-1133">Transmembrane helix</keyword>
<feature type="transmembrane region" description="Helical" evidence="8">
    <location>
        <begin position="355"/>
        <end position="377"/>
    </location>
</feature>
<keyword evidence="11" id="KW-1185">Reference proteome</keyword>
<proteinExistence type="inferred from homology"/>
<evidence type="ECO:0000256" key="3">
    <source>
        <dbReference type="ARBA" id="ARBA00022475"/>
    </source>
</evidence>
<comment type="similarity">
    <text evidence="8">Belongs to the binding-protein-dependent transport system permease family.</text>
</comment>
<dbReference type="GO" id="GO:0055085">
    <property type="term" value="P:transmembrane transport"/>
    <property type="evidence" value="ECO:0007669"/>
    <property type="project" value="InterPro"/>
</dbReference>
<dbReference type="InterPro" id="IPR000515">
    <property type="entry name" value="MetI-like"/>
</dbReference>
<feature type="transmembrane region" description="Helical" evidence="8">
    <location>
        <begin position="97"/>
        <end position="117"/>
    </location>
</feature>
<feature type="transmembrane region" description="Helical" evidence="8">
    <location>
        <begin position="486"/>
        <end position="507"/>
    </location>
</feature>
<comment type="caution">
    <text evidence="10">The sequence shown here is derived from an EMBL/GenBank/DDBJ whole genome shotgun (WGS) entry which is preliminary data.</text>
</comment>
<evidence type="ECO:0000313" key="10">
    <source>
        <dbReference type="EMBL" id="TDQ37853.1"/>
    </source>
</evidence>
<dbReference type="EMBL" id="SNYK01000006">
    <property type="protein sequence ID" value="TDQ37853.1"/>
    <property type="molecule type" value="Genomic_DNA"/>
</dbReference>
<dbReference type="AlphaFoldDB" id="A0A4R6TZQ2"/>
<feature type="domain" description="ABC transmembrane type-1" evidence="9">
    <location>
        <begin position="62"/>
        <end position="243"/>
    </location>
</feature>
<evidence type="ECO:0000256" key="2">
    <source>
        <dbReference type="ARBA" id="ARBA00022448"/>
    </source>
</evidence>
<dbReference type="PANTHER" id="PTHR43357">
    <property type="entry name" value="INNER MEMBRANE ABC TRANSPORTER PERMEASE PROTEIN YDCV"/>
    <property type="match status" value="1"/>
</dbReference>
<evidence type="ECO:0000256" key="1">
    <source>
        <dbReference type="ARBA" id="ARBA00004429"/>
    </source>
</evidence>
<organism evidence="10 11">
    <name type="scientific">Thiopseudomonas denitrificans</name>
    <dbReference type="NCBI Taxonomy" id="1501432"/>
    <lineage>
        <taxon>Bacteria</taxon>
        <taxon>Pseudomonadati</taxon>
        <taxon>Pseudomonadota</taxon>
        <taxon>Gammaproteobacteria</taxon>
        <taxon>Pseudomonadales</taxon>
        <taxon>Pseudomonadaceae</taxon>
        <taxon>Thiopseudomonas</taxon>
    </lineage>
</organism>
<protein>
    <submittedName>
        <fullName evidence="10">Iron(III) transport system permease protein</fullName>
    </submittedName>
</protein>
<evidence type="ECO:0000256" key="8">
    <source>
        <dbReference type="RuleBase" id="RU363032"/>
    </source>
</evidence>
<dbReference type="Pfam" id="PF00528">
    <property type="entry name" value="BPD_transp_1"/>
    <property type="match status" value="2"/>
</dbReference>
<dbReference type="Gene3D" id="1.10.3720.10">
    <property type="entry name" value="MetI-like"/>
    <property type="match status" value="2"/>
</dbReference>
<feature type="transmembrane region" description="Helical" evidence="8">
    <location>
        <begin position="321"/>
        <end position="343"/>
    </location>
</feature>
<comment type="subcellular location">
    <subcellularLocation>
        <location evidence="1">Cell inner membrane</location>
        <topology evidence="1">Multi-pass membrane protein</topology>
    </subcellularLocation>
    <subcellularLocation>
        <location evidence="8">Cell membrane</location>
        <topology evidence="8">Multi-pass membrane protein</topology>
    </subcellularLocation>
</comment>
<accession>A0A4R6TZQ2</accession>
<keyword evidence="2 8" id="KW-0813">Transport</keyword>
<feature type="transmembrane region" description="Helical" evidence="8">
    <location>
        <begin position="429"/>
        <end position="453"/>
    </location>
</feature>
<evidence type="ECO:0000259" key="9">
    <source>
        <dbReference type="PROSITE" id="PS50928"/>
    </source>
</evidence>
<name>A0A4R6TZQ2_9GAMM</name>